<organism evidence="2 3">
    <name type="scientific">Roseburia faecis</name>
    <dbReference type="NCBI Taxonomy" id="301302"/>
    <lineage>
        <taxon>Bacteria</taxon>
        <taxon>Bacillati</taxon>
        <taxon>Bacillota</taxon>
        <taxon>Clostridia</taxon>
        <taxon>Lachnospirales</taxon>
        <taxon>Lachnospiraceae</taxon>
        <taxon>Roseburia</taxon>
    </lineage>
</organism>
<feature type="signal peptide" evidence="1">
    <location>
        <begin position="1"/>
        <end position="26"/>
    </location>
</feature>
<dbReference type="InterPro" id="IPR035986">
    <property type="entry name" value="PKD_dom_sf"/>
</dbReference>
<dbReference type="AlphaFoldDB" id="A0A0M6WSG3"/>
<sequence length="844" mass="90082">MRLQSKKLIAVLCALAMIISVFPVQADAAAKPKFVKNYTVLYENSTGKGVYTYTVTNLTKGQRVKWSLSGTGKSYAKLKKTTTSVSGKTSANSLTIRTRGKAAAKNKTVIVTAKVYKGKKCVSTIKTKSAKIKILPKTISIVDNGVLKYQVGQTYQFRFRITPANAISTNVWTAMDGNGNDVSSMITKTGAFTPAKEGTYTITVQAKAGNKVVSDSKVITVATSMTGIAQMAANKVAAVYSGNAKNLVKTGDFSIRTQAGAKMEIKSAVFSDDGTQVFLTTYNQLKDGATYTVTDGQSTYDFTASVGRPVSLRVVTTEVTVGKETPIEYEILDANGIDVKTAYPGDITYTERITNGYRTKDNKIYMTRVGDTGTVTLTYKCASDPNLVLTGSGTFVCKAASVSNNTNLTLTSSEAVPNYSASSYKDNHNVASGSNYYVHFRALDTDNTEMKYDSIKFESSDPDTLLVNPGKNNVAYATAIKTGTANIIVTATYAKQEYTYVYEITVAEPAYLATLTADNTQITMSNAYAAGYKEYVNIDGRDQYGQSMKLENETYQIVENSTNKVSMATYDPATDRMVFDASGRAAGVYNYTLTLTMNGHKASVNVTVVVQTPPYNGASSYKVDISKPVIDLAITSGASASDLLASKVTTLRLAEYRGGVFYQYVNIASVRISKGGQYYESDLSKGGSSTEPAAIGSGSEIPISAVSLNGNVVTKAQTGTYLLELKFYPSDGQSTSLATTTGYLEVTDSQANPVISVDRTVSTVNCKTALDLAKNCLSIQGMDGGVIADCTVTGSSVPGASYSVTSGMSVNINSVVVQATTTLSDKTTVVSNYTVSVGRTLRNQ</sequence>
<name>A0A0M6WSG3_9FIRM</name>
<dbReference type="SUPFAM" id="SSF49299">
    <property type="entry name" value="PKD domain"/>
    <property type="match status" value="1"/>
</dbReference>
<evidence type="ECO:0000313" key="2">
    <source>
        <dbReference type="EMBL" id="CRL40486.1"/>
    </source>
</evidence>
<dbReference type="SUPFAM" id="SSF69322">
    <property type="entry name" value="Tricorn protease domain 2"/>
    <property type="match status" value="1"/>
</dbReference>
<dbReference type="InterPro" id="IPR013783">
    <property type="entry name" value="Ig-like_fold"/>
</dbReference>
<dbReference type="Proteomes" id="UP000049979">
    <property type="component" value="Unassembled WGS sequence"/>
</dbReference>
<feature type="chain" id="PRO_5039508704" evidence="1">
    <location>
        <begin position="27"/>
        <end position="844"/>
    </location>
</feature>
<evidence type="ECO:0000256" key="1">
    <source>
        <dbReference type="SAM" id="SignalP"/>
    </source>
</evidence>
<dbReference type="OrthoDB" id="2018824at2"/>
<keyword evidence="1" id="KW-0732">Signal</keyword>
<keyword evidence="3" id="KW-1185">Reference proteome</keyword>
<evidence type="ECO:0000313" key="3">
    <source>
        <dbReference type="Proteomes" id="UP000049979"/>
    </source>
</evidence>
<gene>
    <name evidence="2" type="ORF">M72_09681</name>
</gene>
<dbReference type="EMBL" id="CVRR01000033">
    <property type="protein sequence ID" value="CRL40486.1"/>
    <property type="molecule type" value="Genomic_DNA"/>
</dbReference>
<reference evidence="3" key="1">
    <citation type="submission" date="2015-05" db="EMBL/GenBank/DDBJ databases">
        <authorList>
            <consortium name="Pathogen Informatics"/>
        </authorList>
    </citation>
    <scope>NUCLEOTIDE SEQUENCE [LARGE SCALE GENOMIC DNA]</scope>
    <source>
        <strain evidence="3">M72</strain>
    </source>
</reference>
<dbReference type="STRING" id="301302.ERS852420_02067"/>
<protein>
    <submittedName>
        <fullName evidence="2">Uncharacterized protein</fullName>
    </submittedName>
</protein>
<dbReference type="Gene3D" id="2.60.40.1080">
    <property type="match status" value="1"/>
</dbReference>
<accession>A0A0M6WSG3</accession>
<proteinExistence type="predicted"/>
<dbReference type="Gene3D" id="2.60.40.10">
    <property type="entry name" value="Immunoglobulins"/>
    <property type="match status" value="1"/>
</dbReference>
<dbReference type="RefSeq" id="WP_055068246.1">
    <property type="nucleotide sequence ID" value="NZ_CP173697.1"/>
</dbReference>